<gene>
    <name evidence="3" type="ORF">KSB_76660</name>
</gene>
<feature type="domain" description="Helicase C-terminal" evidence="2">
    <location>
        <begin position="1070"/>
        <end position="1235"/>
    </location>
</feature>
<dbReference type="Gene3D" id="3.40.50.150">
    <property type="entry name" value="Vaccinia Virus protein VP39"/>
    <property type="match status" value="1"/>
</dbReference>
<feature type="region of interest" description="Disordered" evidence="1">
    <location>
        <begin position="1399"/>
        <end position="1427"/>
    </location>
</feature>
<protein>
    <recommendedName>
        <fullName evidence="2">Helicase C-terminal domain-containing protein</fullName>
    </recommendedName>
</protein>
<feature type="region of interest" description="Disordered" evidence="1">
    <location>
        <begin position="1332"/>
        <end position="1351"/>
    </location>
</feature>
<dbReference type="InterPro" id="IPR027417">
    <property type="entry name" value="P-loop_NTPase"/>
</dbReference>
<dbReference type="InterPro" id="IPR046076">
    <property type="entry name" value="DUF6094"/>
</dbReference>
<evidence type="ECO:0000256" key="1">
    <source>
        <dbReference type="SAM" id="MobiDB-lite"/>
    </source>
</evidence>
<dbReference type="Gene3D" id="3.40.50.300">
    <property type="entry name" value="P-loop containing nucleotide triphosphate hydrolases"/>
    <property type="match status" value="1"/>
</dbReference>
<dbReference type="RefSeq" id="WP_201375399.1">
    <property type="nucleotide sequence ID" value="NZ_BNJG01000003.1"/>
</dbReference>
<dbReference type="EMBL" id="BNJG01000003">
    <property type="protein sequence ID" value="GHO59191.1"/>
    <property type="molecule type" value="Genomic_DNA"/>
</dbReference>
<evidence type="ECO:0000313" key="4">
    <source>
        <dbReference type="Proteomes" id="UP000654345"/>
    </source>
</evidence>
<dbReference type="PANTHER" id="PTHR10799">
    <property type="entry name" value="SNF2/RAD54 HELICASE FAMILY"/>
    <property type="match status" value="1"/>
</dbReference>
<name>A0ABQ3V2K3_9CHLR</name>
<accession>A0ABQ3V2K3</accession>
<reference evidence="3 4" key="1">
    <citation type="journal article" date="2021" name="Int. J. Syst. Evol. Microbiol.">
        <title>Reticulibacter mediterranei gen. nov., sp. nov., within the new family Reticulibacteraceae fam. nov., and Ktedonospora formicarum gen. nov., sp. nov., Ktedonobacter robiniae sp. nov., Dictyobacter formicarum sp. nov. and Dictyobacter arantiisoli sp. nov., belonging to the class Ktedonobacteria.</title>
        <authorList>
            <person name="Yabe S."/>
            <person name="Zheng Y."/>
            <person name="Wang C.M."/>
            <person name="Sakai Y."/>
            <person name="Abe K."/>
            <person name="Yokota A."/>
            <person name="Donadio S."/>
            <person name="Cavaletti L."/>
            <person name="Monciardini P."/>
        </authorList>
    </citation>
    <scope>NUCLEOTIDE SEQUENCE [LARGE SCALE GENOMIC DNA]</scope>
    <source>
        <strain evidence="3 4">SOSP1-30</strain>
    </source>
</reference>
<comment type="caution">
    <text evidence="3">The sequence shown here is derived from an EMBL/GenBank/DDBJ whole genome shotgun (WGS) entry which is preliminary data.</text>
</comment>
<feature type="compositionally biased region" description="Polar residues" evidence="1">
    <location>
        <begin position="1413"/>
        <end position="1427"/>
    </location>
</feature>
<dbReference type="PROSITE" id="PS51194">
    <property type="entry name" value="HELICASE_CTER"/>
    <property type="match status" value="1"/>
</dbReference>
<dbReference type="InterPro" id="IPR029063">
    <property type="entry name" value="SAM-dependent_MTases_sf"/>
</dbReference>
<dbReference type="Pfam" id="PF00271">
    <property type="entry name" value="Helicase_C"/>
    <property type="match status" value="1"/>
</dbReference>
<evidence type="ECO:0000259" key="2">
    <source>
        <dbReference type="PROSITE" id="PS51194"/>
    </source>
</evidence>
<keyword evidence="4" id="KW-1185">Reference proteome</keyword>
<organism evidence="3 4">
    <name type="scientific">Ktedonobacter robiniae</name>
    <dbReference type="NCBI Taxonomy" id="2778365"/>
    <lineage>
        <taxon>Bacteria</taxon>
        <taxon>Bacillati</taxon>
        <taxon>Chloroflexota</taxon>
        <taxon>Ktedonobacteria</taxon>
        <taxon>Ktedonobacterales</taxon>
        <taxon>Ktedonobacteraceae</taxon>
        <taxon>Ktedonobacter</taxon>
    </lineage>
</organism>
<sequence length="1427" mass="161152">MSTIQAKEKLEYYPTPECIVDALAQYLSLPQYGAIHVLDPCAGKGAALSRLVERLFQHHRTRWPSARAVPSVETYGIEPEWQRARAASTCLTQVLQTSFFSTTLSTGDDADGGWQLAFVNPPYDTDTEHTLESGKKVRLELTFLQRTTFRLCTGGILVYIIPQRHLPAVAEHLAAFYDQLTCVRFPDDPYQPDPKKKETVPLYEQFEQVIVFARRRAFSVPIHPSILTMIEAWGSAGRHLRALPLDERTEALQTYAIPQGKARTTLRFRAGTYTPERTANALYEQQGEKATRGHGVAREQPSLSMKTGVWANADYLATRCPDPKAIGLGIGTPMAPLKNAHLAVLSVAGIANRAILTGKDGRRVIVKGSSRKVPISHQYETEDQVVERVTDTFETALWCIDLETGAFIRVETGKSSPLPFKANYETLSLADFLDNFGASLSEQVAQANPPRYEGEHQVPWLSEGLTQLKRRPIGKQREVIASTVHSLVNIQPGESTLDTLLERNAMVAEMSTGKTFLALSATYLADLYACGATQLALPETQLQHFFPMVVLCPPIMARKWRREAEQTIPGIRAVIVKRMGTPSLKNTLKKGKQDEDEDEELDATDDLAQFRHFDPTFQGSSLSALACLDRTVARIQRELAHWQQQYEYALKAGTTPPKKPCHMIILTASVAKRSMEWMPVYRLKAARYYDQQHKKVRLRRDGEGHPFAIPCCPSCFHALQDERRIAKLKRTSADYRHFFERLEALREEGRLAPYEEETLLPLDVLLTEKELQGTRDHRVRRFCHHCDEPLWQYVPVVLKDWKPFSPLQARKEDLRSLPLPRGGAFPACVTSTFRRPYPLGKYLQKRYKHVFHMLLADEVHEGSDGTALDFARQKLANACKNMMGLTGTLSNGYAGSLFRLYYIMSRSVRQRFGYHEQERWIDLYGKRQTTQKTYKEKEVGHGSSSERRIGKPVIREIAGFAPQGLAHILPCSTFLELSDVAPALPPYKEYIHVVEMDAAVEQAYARFEAETTRELGKMLAIGDTSGLATWWNGLLNYPNMPYRGWTCTVKRSGQILGRAPALAEAMLYAKERELIRFVQQEMQAGRRVLIFSENTGTLDVMPRLKKLLEQKVRGRMGRPLRASILRSTTVETINREAWLAKQVDEECDVLICNPKLVKVGLDMIAFPTIIYVSIPKSTSDLRQSTRRSHRLGQTQPVKVIFLIYPTMEFDLLQLMSKKMKMSLMVEGKLPGEGLVSFGEEDSENESDMVVQLARQVLANLEAERPTRTADDIRELQDLFKENAQIEREQNQVLGQEAEAEPVEFEPLREEILPPAESLDLGDGATIQNIDAPKEARQEAEERDQAVQPVAKPQKVTIIHTSVTSGKDPWAVLRSKHLKPRKHRKKVVAEGVLDLWSVLGSDAEPAPPEKRSQPSKAPQPSFSQTTLW</sequence>
<dbReference type="SUPFAM" id="SSF52540">
    <property type="entry name" value="P-loop containing nucleoside triphosphate hydrolases"/>
    <property type="match status" value="1"/>
</dbReference>
<dbReference type="InterPro" id="IPR001650">
    <property type="entry name" value="Helicase_C-like"/>
</dbReference>
<dbReference type="Proteomes" id="UP000654345">
    <property type="component" value="Unassembled WGS sequence"/>
</dbReference>
<feature type="compositionally biased region" description="Basic and acidic residues" evidence="1">
    <location>
        <begin position="1332"/>
        <end position="1344"/>
    </location>
</feature>
<dbReference type="SUPFAM" id="SSF53335">
    <property type="entry name" value="S-adenosyl-L-methionine-dependent methyltransferases"/>
    <property type="match status" value="1"/>
</dbReference>
<proteinExistence type="predicted"/>
<dbReference type="Pfam" id="PF19587">
    <property type="entry name" value="DUF6094"/>
    <property type="match status" value="1"/>
</dbReference>
<dbReference type="PRINTS" id="PR00507">
    <property type="entry name" value="N12N6MTFRASE"/>
</dbReference>
<evidence type="ECO:0000313" key="3">
    <source>
        <dbReference type="EMBL" id="GHO59191.1"/>
    </source>
</evidence>